<evidence type="ECO:0000313" key="10">
    <source>
        <dbReference type="Proteomes" id="UP000774617"/>
    </source>
</evidence>
<evidence type="ECO:0000313" key="9">
    <source>
        <dbReference type="EMBL" id="KAH7065581.1"/>
    </source>
</evidence>
<evidence type="ECO:0000256" key="1">
    <source>
        <dbReference type="ARBA" id="ARBA00004141"/>
    </source>
</evidence>
<sequence>MKRHYTGAEHLLWSRIRATLQEPFSEFLGVMVLTCFYSGSIAQALLSAGQQTAPGGYGYGTYMSVPWGTGIGVMLGIYIAGDSGAYLNPAITLANCIFRGLPWRSLPAIISAQFLGAFVATALVYGNYISAINWYSGPGNRIVPPADKATAQIFASYPQSYAPVQSQVFSVIIPTGLITVVVSALKDDYNNGISKAGGNFFPLAMFFLFYGIGVAFGWETGGAVNPALDFSGRLMSSAVGYPREVWTASSYYFWVPLLMPFVGAVAGGFLYDTLVFTGPSPINSPWLGLKRMVDQSIEKQNSLDRTAQRRSSKTVEV</sequence>
<dbReference type="PANTHER" id="PTHR43829:SF9">
    <property type="entry name" value="AQUAPORIN-9"/>
    <property type="match status" value="1"/>
</dbReference>
<gene>
    <name evidence="9" type="ORF">B0J12DRAFT_41015</name>
</gene>
<dbReference type="InterPro" id="IPR023271">
    <property type="entry name" value="Aquaporin-like"/>
</dbReference>
<evidence type="ECO:0000256" key="7">
    <source>
        <dbReference type="RuleBase" id="RU000477"/>
    </source>
</evidence>
<feature type="transmembrane region" description="Helical" evidence="8">
    <location>
        <begin position="251"/>
        <end position="271"/>
    </location>
</feature>
<evidence type="ECO:0000256" key="4">
    <source>
        <dbReference type="ARBA" id="ARBA00022692"/>
    </source>
</evidence>
<comment type="similarity">
    <text evidence="2 7">Belongs to the MIP/aquaporin (TC 1.A.8) family.</text>
</comment>
<evidence type="ECO:0000256" key="3">
    <source>
        <dbReference type="ARBA" id="ARBA00022448"/>
    </source>
</evidence>
<reference evidence="9 10" key="1">
    <citation type="journal article" date="2021" name="Nat. Commun.">
        <title>Genetic determinants of endophytism in the Arabidopsis root mycobiome.</title>
        <authorList>
            <person name="Mesny F."/>
            <person name="Miyauchi S."/>
            <person name="Thiergart T."/>
            <person name="Pickel B."/>
            <person name="Atanasova L."/>
            <person name="Karlsson M."/>
            <person name="Huettel B."/>
            <person name="Barry K.W."/>
            <person name="Haridas S."/>
            <person name="Chen C."/>
            <person name="Bauer D."/>
            <person name="Andreopoulos W."/>
            <person name="Pangilinan J."/>
            <person name="LaButti K."/>
            <person name="Riley R."/>
            <person name="Lipzen A."/>
            <person name="Clum A."/>
            <person name="Drula E."/>
            <person name="Henrissat B."/>
            <person name="Kohler A."/>
            <person name="Grigoriev I.V."/>
            <person name="Martin F.M."/>
            <person name="Hacquard S."/>
        </authorList>
    </citation>
    <scope>NUCLEOTIDE SEQUENCE [LARGE SCALE GENOMIC DNA]</scope>
    <source>
        <strain evidence="9 10">MPI-SDFR-AT-0080</strain>
    </source>
</reference>
<protein>
    <submittedName>
        <fullName evidence="9">Aquaporin-like protein</fullName>
    </submittedName>
</protein>
<feature type="transmembrane region" description="Helical" evidence="8">
    <location>
        <begin position="114"/>
        <end position="135"/>
    </location>
</feature>
<evidence type="ECO:0000256" key="5">
    <source>
        <dbReference type="ARBA" id="ARBA00022989"/>
    </source>
</evidence>
<dbReference type="Gene3D" id="1.20.1080.10">
    <property type="entry name" value="Glycerol uptake facilitator protein"/>
    <property type="match status" value="1"/>
</dbReference>
<keyword evidence="6 8" id="KW-0472">Membrane</keyword>
<evidence type="ECO:0000256" key="8">
    <source>
        <dbReference type="SAM" id="Phobius"/>
    </source>
</evidence>
<dbReference type="InterPro" id="IPR050363">
    <property type="entry name" value="MIP/Aquaporin"/>
</dbReference>
<feature type="transmembrane region" description="Helical" evidence="8">
    <location>
        <begin position="197"/>
        <end position="218"/>
    </location>
</feature>
<dbReference type="PRINTS" id="PR00783">
    <property type="entry name" value="MINTRINSICP"/>
</dbReference>
<dbReference type="SUPFAM" id="SSF81338">
    <property type="entry name" value="Aquaporin-like"/>
    <property type="match status" value="1"/>
</dbReference>
<comment type="caution">
    <text evidence="9">The sequence shown here is derived from an EMBL/GenBank/DDBJ whole genome shotgun (WGS) entry which is preliminary data.</text>
</comment>
<dbReference type="Pfam" id="PF00230">
    <property type="entry name" value="MIP"/>
    <property type="match status" value="1"/>
</dbReference>
<feature type="transmembrane region" description="Helical" evidence="8">
    <location>
        <begin position="59"/>
        <end position="79"/>
    </location>
</feature>
<dbReference type="InterPro" id="IPR000425">
    <property type="entry name" value="MIP"/>
</dbReference>
<dbReference type="PANTHER" id="PTHR43829">
    <property type="entry name" value="AQUAPORIN OR AQUAGLYCEROPORIN RELATED"/>
    <property type="match status" value="1"/>
</dbReference>
<keyword evidence="5 8" id="KW-1133">Transmembrane helix</keyword>
<keyword evidence="3 7" id="KW-0813">Transport</keyword>
<dbReference type="EMBL" id="JAGTJR010000001">
    <property type="protein sequence ID" value="KAH7065581.1"/>
    <property type="molecule type" value="Genomic_DNA"/>
</dbReference>
<feature type="transmembrane region" description="Helical" evidence="8">
    <location>
        <begin position="27"/>
        <end position="47"/>
    </location>
</feature>
<keyword evidence="10" id="KW-1185">Reference proteome</keyword>
<proteinExistence type="inferred from homology"/>
<feature type="transmembrane region" description="Helical" evidence="8">
    <location>
        <begin position="167"/>
        <end position="185"/>
    </location>
</feature>
<evidence type="ECO:0000256" key="2">
    <source>
        <dbReference type="ARBA" id="ARBA00006175"/>
    </source>
</evidence>
<comment type="subcellular location">
    <subcellularLocation>
        <location evidence="1">Membrane</location>
        <topology evidence="1">Multi-pass membrane protein</topology>
    </subcellularLocation>
</comment>
<name>A0ABQ8GWF7_9PEZI</name>
<evidence type="ECO:0000256" key="6">
    <source>
        <dbReference type="ARBA" id="ARBA00023136"/>
    </source>
</evidence>
<keyword evidence="4 7" id="KW-0812">Transmembrane</keyword>
<accession>A0ABQ8GWF7</accession>
<organism evidence="9 10">
    <name type="scientific">Macrophomina phaseolina</name>
    <dbReference type="NCBI Taxonomy" id="35725"/>
    <lineage>
        <taxon>Eukaryota</taxon>
        <taxon>Fungi</taxon>
        <taxon>Dikarya</taxon>
        <taxon>Ascomycota</taxon>
        <taxon>Pezizomycotina</taxon>
        <taxon>Dothideomycetes</taxon>
        <taxon>Dothideomycetes incertae sedis</taxon>
        <taxon>Botryosphaeriales</taxon>
        <taxon>Botryosphaeriaceae</taxon>
        <taxon>Macrophomina</taxon>
    </lineage>
</organism>
<dbReference type="Proteomes" id="UP000774617">
    <property type="component" value="Unassembled WGS sequence"/>
</dbReference>